<feature type="transmembrane region" description="Helical" evidence="15">
    <location>
        <begin position="698"/>
        <end position="718"/>
    </location>
</feature>
<dbReference type="Gene3D" id="3.40.1110.10">
    <property type="entry name" value="Calcium-transporting ATPase, cytoplasmic domain N"/>
    <property type="match status" value="1"/>
</dbReference>
<dbReference type="InterPro" id="IPR023214">
    <property type="entry name" value="HAD_sf"/>
</dbReference>
<evidence type="ECO:0000256" key="10">
    <source>
        <dbReference type="ARBA" id="ARBA00022840"/>
    </source>
</evidence>
<evidence type="ECO:0000256" key="1">
    <source>
        <dbReference type="ARBA" id="ARBA00004651"/>
    </source>
</evidence>
<evidence type="ECO:0000313" key="18">
    <source>
        <dbReference type="Proteomes" id="UP000199481"/>
    </source>
</evidence>
<comment type="subcellular location">
    <subcellularLocation>
        <location evidence="1">Cell membrane</location>
        <topology evidence="1">Multi-pass membrane protein</topology>
    </subcellularLocation>
</comment>
<keyword evidence="11" id="KW-1278">Translocase</keyword>
<feature type="transmembrane region" description="Helical" evidence="15">
    <location>
        <begin position="251"/>
        <end position="268"/>
    </location>
</feature>
<evidence type="ECO:0000256" key="12">
    <source>
        <dbReference type="ARBA" id="ARBA00022989"/>
    </source>
</evidence>
<feature type="transmembrane region" description="Helical" evidence="15">
    <location>
        <begin position="59"/>
        <end position="77"/>
    </location>
</feature>
<feature type="transmembrane region" description="Helical" evidence="15">
    <location>
        <begin position="672"/>
        <end position="692"/>
    </location>
</feature>
<keyword evidence="5" id="KW-0813">Transport</keyword>
<dbReference type="PROSITE" id="PS00154">
    <property type="entry name" value="ATPASE_E1_E2"/>
    <property type="match status" value="1"/>
</dbReference>
<dbReference type="SUPFAM" id="SSF56784">
    <property type="entry name" value="HAD-like"/>
    <property type="match status" value="1"/>
</dbReference>
<dbReference type="EC" id="7.2.2.10" evidence="3"/>
<dbReference type="Pfam" id="PF00689">
    <property type="entry name" value="Cation_ATPase_C"/>
    <property type="match status" value="1"/>
</dbReference>
<reference evidence="18" key="1">
    <citation type="submission" date="2016-10" db="EMBL/GenBank/DDBJ databases">
        <authorList>
            <person name="Varghese N."/>
            <person name="Submissions S."/>
        </authorList>
    </citation>
    <scope>NUCLEOTIDE SEQUENCE [LARGE SCALE GENOMIC DNA]</scope>
    <source>
        <strain evidence="18">MPL-11</strain>
    </source>
</reference>
<keyword evidence="4" id="KW-1003">Cell membrane</keyword>
<dbReference type="InterPro" id="IPR023299">
    <property type="entry name" value="ATPase_P-typ_cyto_dom_N"/>
</dbReference>
<keyword evidence="6 15" id="KW-0812">Transmembrane</keyword>
<feature type="transmembrane region" description="Helical" evidence="15">
    <location>
        <begin position="819"/>
        <end position="843"/>
    </location>
</feature>
<comment type="similarity">
    <text evidence="2">Belongs to the cation transport ATPase (P-type) (TC 3.A.3) family. Type IIA subfamily.</text>
</comment>
<dbReference type="GO" id="GO:0140352">
    <property type="term" value="P:export from cell"/>
    <property type="evidence" value="ECO:0007669"/>
    <property type="project" value="UniProtKB-ARBA"/>
</dbReference>
<dbReference type="Pfam" id="PF00122">
    <property type="entry name" value="E1-E2_ATPase"/>
    <property type="match status" value="1"/>
</dbReference>
<evidence type="ECO:0000256" key="5">
    <source>
        <dbReference type="ARBA" id="ARBA00022568"/>
    </source>
</evidence>
<dbReference type="Pfam" id="PF00690">
    <property type="entry name" value="Cation_ATPase_N"/>
    <property type="match status" value="1"/>
</dbReference>
<dbReference type="Gene3D" id="2.70.150.10">
    <property type="entry name" value="Calcium-transporting ATPase, cytoplasmic transduction domain A"/>
    <property type="match status" value="1"/>
</dbReference>
<evidence type="ECO:0000256" key="6">
    <source>
        <dbReference type="ARBA" id="ARBA00022692"/>
    </source>
</evidence>
<dbReference type="NCBIfam" id="TIGR01494">
    <property type="entry name" value="ATPase_P-type"/>
    <property type="match status" value="2"/>
</dbReference>
<sequence>MDFRTKKLDSIISQFNSNAETGLSPKEVEEHKKQFGANQFDEEESVSLFSKILDQLKDVTVIILILAGIISTYIAITEHPDDFSEPIVIFSIIVINVVIALRQEGKAEKALASLQSLSAPQARVIRDGQEDVVDAIELVPGDIILLEAGDQIPADARLISSGDLQVEESALTGESVPVEKDENAEIEEDSPVGDVFNTVFSGTLVTNGRAKAIVVTTGMETEMGSVANLLNSTKQGKTPLQSRMDGLGKQVSVIALIAGIIIFTLSFLQGEAFILSLMTAVSLAVAAVPETLPVIVTISLANGVKNMVDRNAIIRTIPSVETLGSASVIASDKTGTLTQNQMTIQKLWAFPHKPINVKNEFGDDEKWVLKMMSLASNAAIEDRDGEEVISGDPTETAIIRLLQKKGLQKDDLDASYPRVHEIPFDSSRKLMTTVHEIDGHYISITKGAFDRLPVEFSSITDEVGQNARDIHDSFANDALRVIAVGYKTYDTLPEDLSPEELEDGITFAGIVGMIDPPREESIQAVKEAKSAGIKTIMITGDHAATASAIANQIGIFEEGDKAITGAELGKLSDEKLKETIRDYSVYARVSPEDKIRIVKAWQSHGEVVAMTGDGVNDAPALKAADVGTAMGITGTEVAKSASDMILTDDKFDTIVHAVEEGRRVYENIKKTVYFLLSCNISEILIMLIAVIMGWGLPVIAIQLLFVNVVADGIPGFALSREKADPTIMTNEPTAKGESIFAKGGYRNIAIAALTFTITTLIGFYVGSFIDIDSSITASHEVGQTMAFLILGWSSVLHIFNARSKESIFKVGITSNMNLFWLAMLSIALITLVATVPFLAGIFNLVAISMMHWLIAIGLSLTILIVVELQKFIMRKMNKTF</sequence>
<dbReference type="GO" id="GO:0046872">
    <property type="term" value="F:metal ion binding"/>
    <property type="evidence" value="ECO:0007669"/>
    <property type="project" value="UniProtKB-KW"/>
</dbReference>
<dbReference type="AlphaFoldDB" id="A0A1H1AGU9"/>
<dbReference type="SFLD" id="SFLDG00002">
    <property type="entry name" value="C1.7:_P-type_atpase_like"/>
    <property type="match status" value="1"/>
</dbReference>
<dbReference type="Gene3D" id="3.40.50.1000">
    <property type="entry name" value="HAD superfamily/HAD-like"/>
    <property type="match status" value="1"/>
</dbReference>
<evidence type="ECO:0000256" key="9">
    <source>
        <dbReference type="ARBA" id="ARBA00022837"/>
    </source>
</evidence>
<keyword evidence="7" id="KW-0479">Metal-binding</keyword>
<evidence type="ECO:0000256" key="2">
    <source>
        <dbReference type="ARBA" id="ARBA00005675"/>
    </source>
</evidence>
<feature type="domain" description="Cation-transporting P-type ATPase N-terminal" evidence="16">
    <location>
        <begin position="2"/>
        <end position="76"/>
    </location>
</feature>
<keyword evidence="5" id="KW-0109">Calcium transport</keyword>
<dbReference type="SUPFAM" id="SSF81665">
    <property type="entry name" value="Calcium ATPase, transmembrane domain M"/>
    <property type="match status" value="1"/>
</dbReference>
<dbReference type="InterPro" id="IPR018303">
    <property type="entry name" value="ATPase_P-typ_P_site"/>
</dbReference>
<dbReference type="InterPro" id="IPR001757">
    <property type="entry name" value="P_typ_ATPase"/>
</dbReference>
<accession>A0A1H1AGU9</accession>
<dbReference type="GO" id="GO:0016887">
    <property type="term" value="F:ATP hydrolysis activity"/>
    <property type="evidence" value="ECO:0007669"/>
    <property type="project" value="InterPro"/>
</dbReference>
<dbReference type="Pfam" id="PF13246">
    <property type="entry name" value="Cation_ATPase"/>
    <property type="match status" value="1"/>
</dbReference>
<dbReference type="SUPFAM" id="SSF81653">
    <property type="entry name" value="Calcium ATPase, transduction domain A"/>
    <property type="match status" value="1"/>
</dbReference>
<dbReference type="PANTHER" id="PTHR42861">
    <property type="entry name" value="CALCIUM-TRANSPORTING ATPASE"/>
    <property type="match status" value="1"/>
</dbReference>
<dbReference type="Gene3D" id="1.20.1110.10">
    <property type="entry name" value="Calcium-transporting ATPase, transmembrane domain"/>
    <property type="match status" value="1"/>
</dbReference>
<dbReference type="CDD" id="cd02089">
    <property type="entry name" value="P-type_ATPase_Ca_prok"/>
    <property type="match status" value="1"/>
</dbReference>
<dbReference type="GO" id="GO:0005524">
    <property type="term" value="F:ATP binding"/>
    <property type="evidence" value="ECO:0007669"/>
    <property type="project" value="UniProtKB-KW"/>
</dbReference>
<dbReference type="EMBL" id="FNJW01000008">
    <property type="protein sequence ID" value="SDQ38925.1"/>
    <property type="molecule type" value="Genomic_DNA"/>
</dbReference>
<keyword evidence="13 15" id="KW-0472">Membrane</keyword>
<dbReference type="SMART" id="SM00831">
    <property type="entry name" value="Cation_ATPase_N"/>
    <property type="match status" value="1"/>
</dbReference>
<keyword evidence="18" id="KW-1185">Reference proteome</keyword>
<keyword evidence="9" id="KW-0106">Calcium</keyword>
<evidence type="ECO:0000256" key="7">
    <source>
        <dbReference type="ARBA" id="ARBA00022723"/>
    </source>
</evidence>
<dbReference type="InterPro" id="IPR023298">
    <property type="entry name" value="ATPase_P-typ_TM_dom_sf"/>
</dbReference>
<keyword evidence="5" id="KW-0406">Ion transport</keyword>
<dbReference type="Proteomes" id="UP000199481">
    <property type="component" value="Unassembled WGS sequence"/>
</dbReference>
<evidence type="ECO:0000259" key="16">
    <source>
        <dbReference type="SMART" id="SM00831"/>
    </source>
</evidence>
<dbReference type="SFLD" id="SFLDF00027">
    <property type="entry name" value="p-type_atpase"/>
    <property type="match status" value="1"/>
</dbReference>
<dbReference type="FunFam" id="3.40.50.1000:FF:000028">
    <property type="entry name" value="Calcium-transporting P-type ATPase, putative"/>
    <property type="match status" value="1"/>
</dbReference>
<evidence type="ECO:0000313" key="17">
    <source>
        <dbReference type="EMBL" id="SDQ38925.1"/>
    </source>
</evidence>
<evidence type="ECO:0000256" key="8">
    <source>
        <dbReference type="ARBA" id="ARBA00022741"/>
    </source>
</evidence>
<keyword evidence="8" id="KW-0547">Nucleotide-binding</keyword>
<dbReference type="PRINTS" id="PR00119">
    <property type="entry name" value="CATATPASE"/>
</dbReference>
<dbReference type="FunFam" id="2.70.150.10:FF:000016">
    <property type="entry name" value="Calcium-transporting P-type ATPase putative"/>
    <property type="match status" value="1"/>
</dbReference>
<feature type="transmembrane region" description="Helical" evidence="15">
    <location>
        <begin position="849"/>
        <end position="868"/>
    </location>
</feature>
<dbReference type="GO" id="GO:0005388">
    <property type="term" value="F:P-type calcium transporter activity"/>
    <property type="evidence" value="ECO:0007669"/>
    <property type="project" value="UniProtKB-EC"/>
</dbReference>
<keyword evidence="10" id="KW-0067">ATP-binding</keyword>
<feature type="transmembrane region" description="Helical" evidence="15">
    <location>
        <begin position="274"/>
        <end position="301"/>
    </location>
</feature>
<feature type="transmembrane region" description="Helical" evidence="15">
    <location>
        <begin position="781"/>
        <end position="799"/>
    </location>
</feature>
<dbReference type="InterPro" id="IPR004014">
    <property type="entry name" value="ATPase_P-typ_cation-transptr_N"/>
</dbReference>
<dbReference type="InterPro" id="IPR036412">
    <property type="entry name" value="HAD-like_sf"/>
</dbReference>
<evidence type="ECO:0000256" key="13">
    <source>
        <dbReference type="ARBA" id="ARBA00023136"/>
    </source>
</evidence>
<organism evidence="17 18">
    <name type="scientific">Carnobacterium viridans</name>
    <dbReference type="NCBI Taxonomy" id="174587"/>
    <lineage>
        <taxon>Bacteria</taxon>
        <taxon>Bacillati</taxon>
        <taxon>Bacillota</taxon>
        <taxon>Bacilli</taxon>
        <taxon>Lactobacillales</taxon>
        <taxon>Carnobacteriaceae</taxon>
        <taxon>Carnobacterium</taxon>
    </lineage>
</organism>
<protein>
    <recommendedName>
        <fullName evidence="3">P-type Ca(2+) transporter</fullName>
        <ecNumber evidence="3">7.2.2.10</ecNumber>
    </recommendedName>
</protein>
<evidence type="ECO:0000256" key="11">
    <source>
        <dbReference type="ARBA" id="ARBA00022967"/>
    </source>
</evidence>
<evidence type="ECO:0000256" key="15">
    <source>
        <dbReference type="SAM" id="Phobius"/>
    </source>
</evidence>
<keyword evidence="12 15" id="KW-1133">Transmembrane helix</keyword>
<dbReference type="GO" id="GO:0005886">
    <property type="term" value="C:plasma membrane"/>
    <property type="evidence" value="ECO:0007669"/>
    <property type="project" value="UniProtKB-SubCell"/>
</dbReference>
<dbReference type="OrthoDB" id="9760364at2"/>
<dbReference type="SFLD" id="SFLDS00003">
    <property type="entry name" value="Haloacid_Dehalogenase"/>
    <property type="match status" value="1"/>
</dbReference>
<dbReference type="SUPFAM" id="SSF81660">
    <property type="entry name" value="Metal cation-transporting ATPase, ATP-binding domain N"/>
    <property type="match status" value="1"/>
</dbReference>
<evidence type="ECO:0000256" key="4">
    <source>
        <dbReference type="ARBA" id="ARBA00022475"/>
    </source>
</evidence>
<evidence type="ECO:0000256" key="3">
    <source>
        <dbReference type="ARBA" id="ARBA00012790"/>
    </source>
</evidence>
<dbReference type="PRINTS" id="PR00120">
    <property type="entry name" value="HATPASE"/>
</dbReference>
<comment type="catalytic activity">
    <reaction evidence="14">
        <text>Ca(2+)(in) + ATP + H2O = Ca(2+)(out) + ADP + phosphate + H(+)</text>
        <dbReference type="Rhea" id="RHEA:18105"/>
        <dbReference type="ChEBI" id="CHEBI:15377"/>
        <dbReference type="ChEBI" id="CHEBI:15378"/>
        <dbReference type="ChEBI" id="CHEBI:29108"/>
        <dbReference type="ChEBI" id="CHEBI:30616"/>
        <dbReference type="ChEBI" id="CHEBI:43474"/>
        <dbReference type="ChEBI" id="CHEBI:456216"/>
        <dbReference type="EC" id="7.2.2.10"/>
    </reaction>
</comment>
<dbReference type="InterPro" id="IPR059000">
    <property type="entry name" value="ATPase_P-type_domA"/>
</dbReference>
<gene>
    <name evidence="17" type="ORF">SAMN04487752_2084</name>
</gene>
<dbReference type="InterPro" id="IPR044492">
    <property type="entry name" value="P_typ_ATPase_HD_dom"/>
</dbReference>
<feature type="transmembrane region" description="Helical" evidence="15">
    <location>
        <begin position="748"/>
        <end position="769"/>
    </location>
</feature>
<name>A0A1H1AGU9_9LACT</name>
<proteinExistence type="inferred from homology"/>
<dbReference type="InterPro" id="IPR006068">
    <property type="entry name" value="ATPase_P-typ_cation-transptr_C"/>
</dbReference>
<dbReference type="RefSeq" id="WP_089977731.1">
    <property type="nucleotide sequence ID" value="NZ_CP084916.1"/>
</dbReference>
<evidence type="ECO:0000256" key="14">
    <source>
        <dbReference type="ARBA" id="ARBA00048694"/>
    </source>
</evidence>
<dbReference type="InterPro" id="IPR008250">
    <property type="entry name" value="ATPase_P-typ_transduc_dom_A_sf"/>
</dbReference>
<feature type="transmembrane region" description="Helical" evidence="15">
    <location>
        <begin position="83"/>
        <end position="101"/>
    </location>
</feature>